<keyword evidence="2" id="KW-1185">Reference proteome</keyword>
<proteinExistence type="predicted"/>
<name>A0ABN4A911_RICCA</name>
<sequence length="455" mass="51545">MTEVVSNRGYHTETIKKNDEVTEISDVVKTKIVDISKIDSRLDTLHKNIITLDPIQQYLQSEEYITSTLEVLASKIISEVVENKEIQKLVDNLHINLGQDIKLIPSVADRRKFDVARAEAALKGFVLPLNPGGPFDKLSFMGIEDAQEIFANPIRATKEALIAVSGKAIPKEQYAQAIKDKAIEILKQDPKNSSEKLEKYEKFIIQGDQNQKFDKDSKQFIPRVNQLSQVEFKALQKAATNTVQQINNRLEKNNEISKQLEQTIIVTKSSGIKNPEVIIKKLSNLHSTYLAENSTKIATELKYINDRGTSLWEKFKQIFTGKNYLAERLGKVVDKYITLNDEYVVKIINDKIFSNALTNPEIAECLTKFLNQNKDKAITNPEFKNLISDMSSGPIVVQPQQVNNFNLAELRKINPIAFDKTMFEDLIKLRSANITPTQNNPNALTKNREVVRSKG</sequence>
<reference evidence="2" key="1">
    <citation type="submission" date="2012-02" db="EMBL/GenBank/DDBJ databases">
        <title>Complete genome sequence of Rickettsia parkeri strain Portsmouth.</title>
        <authorList>
            <person name="Johnson S.L."/>
            <person name="Munk A.C."/>
            <person name="Han S."/>
            <person name="Bruce D.C."/>
            <person name="Dasch G.A."/>
        </authorList>
    </citation>
    <scope>NUCLEOTIDE SEQUENCE [LARGE SCALE GENOMIC DNA]</scope>
    <source>
        <strain evidence="2">CA410</strain>
    </source>
</reference>
<evidence type="ECO:0000313" key="1">
    <source>
        <dbReference type="EMBL" id="AFB21119.1"/>
    </source>
</evidence>
<protein>
    <recommendedName>
        <fullName evidence="3">Coiled coil protein</fullName>
    </recommendedName>
</protein>
<evidence type="ECO:0008006" key="3">
    <source>
        <dbReference type="Google" id="ProtNLM"/>
    </source>
</evidence>
<evidence type="ECO:0000313" key="2">
    <source>
        <dbReference type="Proteomes" id="UP000007878"/>
    </source>
</evidence>
<organism evidence="1 2">
    <name type="scientific">Rickettsia canadensis str. CA410</name>
    <dbReference type="NCBI Taxonomy" id="1105107"/>
    <lineage>
        <taxon>Bacteria</taxon>
        <taxon>Pseudomonadati</taxon>
        <taxon>Pseudomonadota</taxon>
        <taxon>Alphaproteobacteria</taxon>
        <taxon>Rickettsiales</taxon>
        <taxon>Rickettsiaceae</taxon>
        <taxon>Rickettsieae</taxon>
        <taxon>Rickettsia</taxon>
        <taxon>belli group</taxon>
    </lineage>
</organism>
<accession>A0ABN4A911</accession>
<dbReference type="EMBL" id="CP003304">
    <property type="protein sequence ID" value="AFB21119.1"/>
    <property type="molecule type" value="Genomic_DNA"/>
</dbReference>
<gene>
    <name evidence="1" type="ORF">RCA_02760</name>
</gene>
<dbReference type="RefSeq" id="WP_014363933.1">
    <property type="nucleotide sequence ID" value="NC_016929.1"/>
</dbReference>
<dbReference type="Proteomes" id="UP000007878">
    <property type="component" value="Chromosome"/>
</dbReference>